<dbReference type="InterPro" id="IPR031555">
    <property type="entry name" value="RNA_pol_Rpo8"/>
</dbReference>
<proteinExistence type="inferred from homology"/>
<keyword evidence="1 2" id="KW-0808">Transferase</keyword>
<evidence type="ECO:0000313" key="2">
    <source>
        <dbReference type="EMBL" id="MUN28610.1"/>
    </source>
</evidence>
<name>A0A6A9QK17_SULME</name>
<dbReference type="HAMAP" id="MF_00866">
    <property type="entry name" value="RNApol_arch_Rpo8"/>
    <property type="match status" value="1"/>
</dbReference>
<keyword evidence="1 2" id="KW-0240">DNA-directed RNA polymerase</keyword>
<reference evidence="2 3" key="1">
    <citation type="submission" date="2019-10" db="EMBL/GenBank/DDBJ databases">
        <title>Sequencing and Assembly of Multiple Reported Metal-Biooxidizing Members of the Extremely Thermoacidophilic Archaeal Family Sulfolobaceae.</title>
        <authorList>
            <person name="Counts J.A."/>
            <person name="Kelly R.M."/>
        </authorList>
    </citation>
    <scope>NUCLEOTIDE SEQUENCE [LARGE SCALE GENOMIC DNA]</scope>
    <source>
        <strain evidence="2 3">DSM 6482</strain>
    </source>
</reference>
<keyword evidence="3" id="KW-1185">Reference proteome</keyword>
<dbReference type="AlphaFoldDB" id="A0A6A9QK17"/>
<dbReference type="EC" id="2.7.7.6" evidence="1"/>
<dbReference type="Proteomes" id="UP000470772">
    <property type="component" value="Unassembled WGS sequence"/>
</dbReference>
<dbReference type="Pfam" id="PF16992">
    <property type="entry name" value="RNA_pol_RpbG"/>
    <property type="match status" value="1"/>
</dbReference>
<comment type="subcellular location">
    <subcellularLocation>
        <location evidence="1">Cytoplasm</location>
    </subcellularLocation>
</comment>
<comment type="catalytic activity">
    <reaction evidence="1">
        <text>RNA(n) + a ribonucleoside 5'-triphosphate = RNA(n+1) + diphosphate</text>
        <dbReference type="Rhea" id="RHEA:21248"/>
        <dbReference type="Rhea" id="RHEA-COMP:14527"/>
        <dbReference type="Rhea" id="RHEA-COMP:17342"/>
        <dbReference type="ChEBI" id="CHEBI:33019"/>
        <dbReference type="ChEBI" id="CHEBI:61557"/>
        <dbReference type="ChEBI" id="CHEBI:140395"/>
        <dbReference type="EC" id="2.7.7.6"/>
    </reaction>
</comment>
<sequence length="127" mass="14443">MLNTIDGLNEQCEITSINKGTLKGILLVEMHCEKREIIFDIVNDINTFTEKEKVNVVLSKIRPEFGPEDFCGHGYIVTQKKNESGLVTIISIFGLLVKIIDKDDNNLIKDTNLNIMDHIYFCVKKAK</sequence>
<dbReference type="InterPro" id="IPR012340">
    <property type="entry name" value="NA-bd_OB-fold"/>
</dbReference>
<comment type="subunit">
    <text evidence="1">Part of the RNA polymerase complex.</text>
</comment>
<comment type="function">
    <text evidence="1">DNA-dependent RNA polymerase (RNAP) catalyzes the transcription of DNA into RNA using the four ribonucleoside triphosphates as substrates.</text>
</comment>
<dbReference type="Gene3D" id="2.40.50.140">
    <property type="entry name" value="Nucleic acid-binding proteins"/>
    <property type="match status" value="1"/>
</dbReference>
<keyword evidence="1" id="KW-0963">Cytoplasm</keyword>
<dbReference type="GO" id="GO:0006351">
    <property type="term" value="P:DNA-templated transcription"/>
    <property type="evidence" value="ECO:0007669"/>
    <property type="project" value="UniProtKB-UniRule"/>
</dbReference>
<evidence type="ECO:0000256" key="1">
    <source>
        <dbReference type="HAMAP-Rule" id="MF_00866"/>
    </source>
</evidence>
<dbReference type="RefSeq" id="WP_156016336.1">
    <property type="nucleotide sequence ID" value="NZ_WGGD01000005.1"/>
</dbReference>
<comment type="caution">
    <text evidence="2">The sequence shown here is derived from an EMBL/GenBank/DDBJ whole genome shotgun (WGS) entry which is preliminary data.</text>
</comment>
<dbReference type="GO" id="GO:0000428">
    <property type="term" value="C:DNA-directed RNA polymerase complex"/>
    <property type="evidence" value="ECO:0007669"/>
    <property type="project" value="UniProtKB-KW"/>
</dbReference>
<comment type="similarity">
    <text evidence="1">Belongs to the archaeal Rpo8 RNA polymerase subunit family.</text>
</comment>
<dbReference type="GO" id="GO:0003899">
    <property type="term" value="F:DNA-directed RNA polymerase activity"/>
    <property type="evidence" value="ECO:0007669"/>
    <property type="project" value="UniProtKB-UniRule"/>
</dbReference>
<dbReference type="GO" id="GO:0005737">
    <property type="term" value="C:cytoplasm"/>
    <property type="evidence" value="ECO:0007669"/>
    <property type="project" value="UniProtKB-SubCell"/>
</dbReference>
<organism evidence="2 3">
    <name type="scientific">Sulfuracidifex metallicus DSM 6482 = JCM 9184</name>
    <dbReference type="NCBI Taxonomy" id="523847"/>
    <lineage>
        <taxon>Archaea</taxon>
        <taxon>Thermoproteota</taxon>
        <taxon>Thermoprotei</taxon>
        <taxon>Sulfolobales</taxon>
        <taxon>Sulfolobaceae</taxon>
        <taxon>Sulfuracidifex</taxon>
    </lineage>
</organism>
<gene>
    <name evidence="1" type="primary">rpo8</name>
    <name evidence="1" type="synonym">rpoG</name>
    <name evidence="2" type="ORF">GC250_03930</name>
</gene>
<accession>A0A6A9QK17</accession>
<keyword evidence="1 2" id="KW-0548">Nucleotidyltransferase</keyword>
<evidence type="ECO:0000313" key="3">
    <source>
        <dbReference type="Proteomes" id="UP000470772"/>
    </source>
</evidence>
<protein>
    <recommendedName>
        <fullName evidence="1">DNA-directed RNA polymerase subunit Rpo8</fullName>
        <ecNumber evidence="1">2.7.7.6</ecNumber>
    </recommendedName>
    <alternativeName>
        <fullName evidence="1">DNA-directed RNA polymerase, subunit G</fullName>
    </alternativeName>
</protein>
<dbReference type="EMBL" id="WGGD01000005">
    <property type="protein sequence ID" value="MUN28610.1"/>
    <property type="molecule type" value="Genomic_DNA"/>
</dbReference>
<keyword evidence="1" id="KW-0804">Transcription</keyword>